<accession>A0A8J3NZG8</accession>
<evidence type="ECO:0000313" key="1">
    <source>
        <dbReference type="EMBL" id="GIF98323.1"/>
    </source>
</evidence>
<dbReference type="Gene3D" id="2.40.10.120">
    <property type="match status" value="1"/>
</dbReference>
<proteinExistence type="predicted"/>
<dbReference type="GO" id="GO:0016491">
    <property type="term" value="F:oxidoreductase activity"/>
    <property type="evidence" value="ECO:0007669"/>
    <property type="project" value="TreeGrafter"/>
</dbReference>
<dbReference type="SMART" id="SM00567">
    <property type="entry name" value="EZ_HEAT"/>
    <property type="match status" value="7"/>
</dbReference>
<dbReference type="InterPro" id="IPR004155">
    <property type="entry name" value="PBS_lyase_HEAT"/>
</dbReference>
<comment type="caution">
    <text evidence="1">The sequence shown here is derived from an EMBL/GenBank/DDBJ whole genome shotgun (WGS) entry which is preliminary data.</text>
</comment>
<dbReference type="SUPFAM" id="SSF48371">
    <property type="entry name" value="ARM repeat"/>
    <property type="match status" value="1"/>
</dbReference>
<protein>
    <recommendedName>
        <fullName evidence="3">HEAT repeat protein</fullName>
    </recommendedName>
</protein>
<dbReference type="SUPFAM" id="SSF50494">
    <property type="entry name" value="Trypsin-like serine proteases"/>
    <property type="match status" value="1"/>
</dbReference>
<dbReference type="PANTHER" id="PTHR12697:SF5">
    <property type="entry name" value="DEOXYHYPUSINE HYDROXYLASE"/>
    <property type="match status" value="1"/>
</dbReference>
<sequence>MTSSSRLPAFLGRIISSDGKPIGTCFQVAPGTIVTAWHVLEQADAAQEHAMVRIEPLTRPVGEGAFDARVARLDAAHDLAVLRTSVEGGLGASVPGLVEAEGLARGTSVVVSGMPYVEDPGNIYRDWDAPGLWAGGATRNDLRWGQLSNNGVVPGMSGAPVLVEPDNFVVGVVSGRYNSADGWVRDRVWAARVEDLVPLLVGLAPVKLLGGARSNAEPLVIGPLNTGYAYGTTALTIDASAPVLMYAAAMPAGVRKEHAASVDFDLTNLGKVDVRVDRVDIRVLEFYPVDFLDVTPLTAAVDIRRYSCVLDGRPGNYECRSESATYDYIKLASGELERFSVTLQVPTPGVYRFTACVRYSVAGHLKTVEYADAVTLGFFDDRGNRSISSDIQGRLLTILEHEQSPSQRSVAALHLAKFGRPEAIPELLHLLEHEHRDYLRSDVAEALAIYRSGEVTEALVAALGNKSRMVRRSAAKSLGTIGDPSSIPYLERYLGGGDVVTEAAEALGLIGDESAVAALGRALEDENEGVRQAVTSALSHLGDRAIPLLDTAVNDPNQNVRWRAILVLGELKSSAAMARLVGALTDDDSHIRSGAASRLGWIKDTSAMSALRVALRNDTPSAGAALAHLDPPDIDGLLAAANESDTRTLLGVAWGLSELAEKLERLPRAYEKRAKLIATRALEMLNALEAMADIDHEELSRFRSRGIRSIRKWQQRTDGRQ</sequence>
<dbReference type="InterPro" id="IPR011989">
    <property type="entry name" value="ARM-like"/>
</dbReference>
<dbReference type="Proteomes" id="UP000659904">
    <property type="component" value="Unassembled WGS sequence"/>
</dbReference>
<evidence type="ECO:0000313" key="2">
    <source>
        <dbReference type="Proteomes" id="UP000659904"/>
    </source>
</evidence>
<dbReference type="AlphaFoldDB" id="A0A8J3NZG8"/>
<evidence type="ECO:0008006" key="3">
    <source>
        <dbReference type="Google" id="ProtNLM"/>
    </source>
</evidence>
<keyword evidence="2" id="KW-1185">Reference proteome</keyword>
<dbReference type="Gene3D" id="1.25.10.10">
    <property type="entry name" value="Leucine-rich Repeat Variant"/>
    <property type="match status" value="2"/>
</dbReference>
<name>A0A8J3NZG8_9ACTN</name>
<organism evidence="1 2">
    <name type="scientific">Catellatospora citrea</name>
    <dbReference type="NCBI Taxonomy" id="53366"/>
    <lineage>
        <taxon>Bacteria</taxon>
        <taxon>Bacillati</taxon>
        <taxon>Actinomycetota</taxon>
        <taxon>Actinomycetes</taxon>
        <taxon>Micromonosporales</taxon>
        <taxon>Micromonosporaceae</taxon>
        <taxon>Catellatospora</taxon>
    </lineage>
</organism>
<dbReference type="Pfam" id="PF03130">
    <property type="entry name" value="HEAT_PBS"/>
    <property type="match status" value="1"/>
</dbReference>
<dbReference type="Pfam" id="PF13365">
    <property type="entry name" value="Trypsin_2"/>
    <property type="match status" value="1"/>
</dbReference>
<dbReference type="EMBL" id="BONH01000015">
    <property type="protein sequence ID" value="GIF98323.1"/>
    <property type="molecule type" value="Genomic_DNA"/>
</dbReference>
<dbReference type="PANTHER" id="PTHR12697">
    <property type="entry name" value="PBS LYASE HEAT-LIKE PROTEIN"/>
    <property type="match status" value="1"/>
</dbReference>
<gene>
    <name evidence="1" type="ORF">Cci01nite_34170</name>
</gene>
<dbReference type="InterPro" id="IPR016024">
    <property type="entry name" value="ARM-type_fold"/>
</dbReference>
<dbReference type="InterPro" id="IPR009003">
    <property type="entry name" value="Peptidase_S1_PA"/>
</dbReference>
<dbReference type="Pfam" id="PF13646">
    <property type="entry name" value="HEAT_2"/>
    <property type="match status" value="2"/>
</dbReference>
<reference evidence="1 2" key="1">
    <citation type="submission" date="2021-01" db="EMBL/GenBank/DDBJ databases">
        <title>Whole genome shotgun sequence of Catellatospora citrea NBRC 14495.</title>
        <authorList>
            <person name="Komaki H."/>
            <person name="Tamura T."/>
        </authorList>
    </citation>
    <scope>NUCLEOTIDE SEQUENCE [LARGE SCALE GENOMIC DNA]</scope>
    <source>
        <strain evidence="1 2">NBRC 14495</strain>
    </source>
</reference>